<evidence type="ECO:0000313" key="1">
    <source>
        <dbReference type="EMBL" id="WPL19039.1"/>
    </source>
</evidence>
<protein>
    <submittedName>
        <fullName evidence="1">Uncharacterized protein</fullName>
    </submittedName>
</protein>
<organism evidence="1 2">
    <name type="scientific">Thiorhodovibrio winogradskyi</name>
    <dbReference type="NCBI Taxonomy" id="77007"/>
    <lineage>
        <taxon>Bacteria</taxon>
        <taxon>Pseudomonadati</taxon>
        <taxon>Pseudomonadota</taxon>
        <taxon>Gammaproteobacteria</taxon>
        <taxon>Chromatiales</taxon>
        <taxon>Chromatiaceae</taxon>
        <taxon>Thiorhodovibrio</taxon>
    </lineage>
</organism>
<reference evidence="1 2" key="1">
    <citation type="journal article" date="2023" name="Microorganisms">
        <title>Thiorhodovibrio frisius and Trv. litoralis spp. nov., Two Novel Members from a Clade of Fastidious Purple Sulfur Bacteria That Exhibit Unique Red-Shifted Light-Harvesting Capabilities.</title>
        <authorList>
            <person name="Methner A."/>
            <person name="Kuzyk S.B."/>
            <person name="Petersen J."/>
            <person name="Bauer S."/>
            <person name="Brinkmann H."/>
            <person name="Sichau K."/>
            <person name="Wanner G."/>
            <person name="Wolf J."/>
            <person name="Neumann-Schaal M."/>
            <person name="Henke P."/>
            <person name="Tank M."/>
            <person name="Sproer C."/>
            <person name="Bunk B."/>
            <person name="Overmann J."/>
        </authorList>
    </citation>
    <scope>NUCLEOTIDE SEQUENCE [LARGE SCALE GENOMIC DNA]</scope>
    <source>
        <strain evidence="1 2">DSM 6702</strain>
    </source>
</reference>
<keyword evidence="2" id="KW-1185">Reference proteome</keyword>
<evidence type="ECO:0000313" key="2">
    <source>
        <dbReference type="Proteomes" id="UP001432180"/>
    </source>
</evidence>
<sequence>MSFFRRVIAELSGLNTIGHAVESSDIPAAVDARYGLRPTDHLSRGQVVVAAGRAVATDGLSSEELHARAQQALQDIRALAR</sequence>
<proteinExistence type="predicted"/>
<dbReference type="RefSeq" id="WP_328984784.1">
    <property type="nucleotide sequence ID" value="NZ_CP121472.1"/>
</dbReference>
<name>A0ABZ0SEH3_9GAMM</name>
<dbReference type="EMBL" id="CP121472">
    <property type="protein sequence ID" value="WPL19039.1"/>
    <property type="molecule type" value="Genomic_DNA"/>
</dbReference>
<gene>
    <name evidence="1" type="ORF">Thiowin_04143</name>
</gene>
<dbReference type="Proteomes" id="UP001432180">
    <property type="component" value="Chromosome"/>
</dbReference>
<accession>A0ABZ0SEH3</accession>